<protein>
    <submittedName>
        <fullName evidence="2">Type VI secretion system protein TssA</fullName>
    </submittedName>
</protein>
<gene>
    <name evidence="2" type="ORF">C0Z19_11745</name>
</gene>
<name>A0A2N7W6I3_9BURK</name>
<dbReference type="AlphaFoldDB" id="A0A2N7W6I3"/>
<evidence type="ECO:0000313" key="2">
    <source>
        <dbReference type="EMBL" id="PMS24982.1"/>
    </source>
</evidence>
<dbReference type="Pfam" id="PF06812">
    <property type="entry name" value="ImpA_N"/>
    <property type="match status" value="1"/>
</dbReference>
<dbReference type="Proteomes" id="UP000235347">
    <property type="component" value="Unassembled WGS sequence"/>
</dbReference>
<dbReference type="PANTHER" id="PTHR37951:SF1">
    <property type="entry name" value="TYPE VI SECRETION SYSTEM COMPONENT TSSA1"/>
    <property type="match status" value="1"/>
</dbReference>
<feature type="domain" description="ImpA N-terminal" evidence="1">
    <location>
        <begin position="25"/>
        <end position="146"/>
    </location>
</feature>
<accession>A0A2N7W6I3</accession>
<sequence length="374" mass="41227">MNSPLYPDADRHFRQSLGVDLDALLAPIDPSAPCGQPARRCPSYAALCEARRQDDPTLPLGAWERELKRADWGAVSLLIGHALQHESKDMQLLAWLYEAQVKLYGIAGIGPTLVLIREICTRYWDDIHPSAADGDVEHRANIVGSIAEKNLPAIRLAPLIGNAGNRPYCWADWERAYRNEQFRPAHGKTEVELEGVSLQELQSALGGAATDDFIEMRQCLSAGLQAIEELSAALDPLFGDQAPSISNMAELLEQMRSLIDGELHKRGIEPHEPAPESETAAAAAEHIVEREATPERSVAVGALRERADAYARLAETAEILMRLEPHSPVPYLVRRATEWGRLNTAELYQELFLRLGGQINIFEVLGIDSPGNAK</sequence>
<dbReference type="EMBL" id="PNYB01000008">
    <property type="protein sequence ID" value="PMS24982.1"/>
    <property type="molecule type" value="Genomic_DNA"/>
</dbReference>
<dbReference type="RefSeq" id="WP_102609985.1">
    <property type="nucleotide sequence ID" value="NZ_CADIKD010000002.1"/>
</dbReference>
<evidence type="ECO:0000313" key="3">
    <source>
        <dbReference type="Proteomes" id="UP000235347"/>
    </source>
</evidence>
<dbReference type="PANTHER" id="PTHR37951">
    <property type="entry name" value="CYTOPLASMIC PROTEIN-RELATED"/>
    <property type="match status" value="1"/>
</dbReference>
<reference evidence="2 3" key="1">
    <citation type="submission" date="2018-01" db="EMBL/GenBank/DDBJ databases">
        <title>Whole genome analyses suggest that Burkholderia sensu lato contains two further novel genera in the rhizoxinica-symbiotica group Mycetohabitans gen. nov., and Trinickia gen. nov.: implications for the evolution of diazotrophy and nodulation in the Burkholderiaceae.</title>
        <authorList>
            <person name="Estrada-de los Santos P."/>
            <person name="Palmer M."/>
            <person name="Chavez-Ramirez B."/>
            <person name="Beukes C."/>
            <person name="Steenkamp E.T."/>
            <person name="Hirsch A.M."/>
            <person name="Manyaka P."/>
            <person name="Maluk M."/>
            <person name="Lafos M."/>
            <person name="Crook M."/>
            <person name="Gross E."/>
            <person name="Simon M.F."/>
            <person name="Bueno dos Reis Junior F."/>
            <person name="Poole P.S."/>
            <person name="Venter S.N."/>
            <person name="James E.K."/>
        </authorList>
    </citation>
    <scope>NUCLEOTIDE SEQUENCE [LARGE SCALE GENOMIC DNA]</scope>
    <source>
        <strain evidence="2 3">GP25-8</strain>
    </source>
</reference>
<comment type="caution">
    <text evidence="2">The sequence shown here is derived from an EMBL/GenBank/DDBJ whole genome shotgun (WGS) entry which is preliminary data.</text>
</comment>
<evidence type="ECO:0000259" key="1">
    <source>
        <dbReference type="Pfam" id="PF06812"/>
    </source>
</evidence>
<proteinExistence type="predicted"/>
<dbReference type="NCBIfam" id="TIGR03363">
    <property type="entry name" value="VI_chp_8"/>
    <property type="match status" value="1"/>
</dbReference>
<dbReference type="InterPro" id="IPR017740">
    <property type="entry name" value="TssA-like"/>
</dbReference>
<keyword evidence="3" id="KW-1185">Reference proteome</keyword>
<dbReference type="InterPro" id="IPR010657">
    <property type="entry name" value="ImpA_N"/>
</dbReference>
<organism evidence="2 3">
    <name type="scientific">Trinickia soli</name>
    <dbReference type="NCBI Taxonomy" id="380675"/>
    <lineage>
        <taxon>Bacteria</taxon>
        <taxon>Pseudomonadati</taxon>
        <taxon>Pseudomonadota</taxon>
        <taxon>Betaproteobacteria</taxon>
        <taxon>Burkholderiales</taxon>
        <taxon>Burkholderiaceae</taxon>
        <taxon>Trinickia</taxon>
    </lineage>
</organism>